<feature type="region of interest" description="Disordered" evidence="1">
    <location>
        <begin position="58"/>
        <end position="79"/>
    </location>
</feature>
<accession>A0A3N6MHH9</accession>
<reference evidence="2 3" key="1">
    <citation type="submission" date="2018-10" db="EMBL/GenBank/DDBJ databases">
        <title>Natrarchaeobius chitinivorans gen. nov., sp. nov., and Natrarchaeobius haloalkaliphilus sp. nov., alkaliphilic, chitin-utilizing haloarchaea from hypersaline alkaline lakes.</title>
        <authorList>
            <person name="Sorokin D.Y."/>
            <person name="Elcheninov A.G."/>
            <person name="Kostrikina N.A."/>
            <person name="Bale N.J."/>
            <person name="Sinninghe Damste J.S."/>
            <person name="Khijniak T.V."/>
            <person name="Kublanov I.V."/>
            <person name="Toshchakov S.V."/>
        </authorList>
    </citation>
    <scope>NUCLEOTIDE SEQUENCE [LARGE SCALE GENOMIC DNA]</scope>
    <source>
        <strain evidence="2 3">AArcht7</strain>
    </source>
</reference>
<evidence type="ECO:0000256" key="1">
    <source>
        <dbReference type="SAM" id="MobiDB-lite"/>
    </source>
</evidence>
<name>A0A3N6MHH9_NATCH</name>
<proteinExistence type="predicted"/>
<dbReference type="EMBL" id="REFZ01000001">
    <property type="protein sequence ID" value="RQH03509.1"/>
    <property type="molecule type" value="Genomic_DNA"/>
</dbReference>
<sequence length="79" mass="9195">MLGRGGSRNVDRTNAQMFFLDRFDGGQRSSIESISDPEFSADREPFFVPSSSDFFTVQSDSPRNVRTEFRSNRVKRRRR</sequence>
<protein>
    <submittedName>
        <fullName evidence="2">Uncharacterized protein</fullName>
    </submittedName>
</protein>
<evidence type="ECO:0000313" key="3">
    <source>
        <dbReference type="Proteomes" id="UP000281431"/>
    </source>
</evidence>
<organism evidence="2 3">
    <name type="scientific">Natrarchaeobius chitinivorans</name>
    <dbReference type="NCBI Taxonomy" id="1679083"/>
    <lineage>
        <taxon>Archaea</taxon>
        <taxon>Methanobacteriati</taxon>
        <taxon>Methanobacteriota</taxon>
        <taxon>Stenosarchaea group</taxon>
        <taxon>Halobacteria</taxon>
        <taxon>Halobacteriales</taxon>
        <taxon>Natrialbaceae</taxon>
        <taxon>Natrarchaeobius</taxon>
    </lineage>
</organism>
<gene>
    <name evidence="2" type="ORF">EA472_02860</name>
</gene>
<dbReference type="AlphaFoldDB" id="A0A3N6MHH9"/>
<keyword evidence="3" id="KW-1185">Reference proteome</keyword>
<dbReference type="Proteomes" id="UP000281431">
    <property type="component" value="Unassembled WGS sequence"/>
</dbReference>
<comment type="caution">
    <text evidence="2">The sequence shown here is derived from an EMBL/GenBank/DDBJ whole genome shotgun (WGS) entry which is preliminary data.</text>
</comment>
<evidence type="ECO:0000313" key="2">
    <source>
        <dbReference type="EMBL" id="RQH03509.1"/>
    </source>
</evidence>